<dbReference type="Gene3D" id="1.10.472.80">
    <property type="entry name" value="Ypt/Rab-GAP domain of gyp1p, domain 3"/>
    <property type="match status" value="1"/>
</dbReference>
<dbReference type="InterPro" id="IPR035969">
    <property type="entry name" value="Rab-GAP_TBC_sf"/>
</dbReference>
<feature type="region of interest" description="Disordered" evidence="2">
    <location>
        <begin position="33"/>
        <end position="53"/>
    </location>
</feature>
<evidence type="ECO:0000256" key="1">
    <source>
        <dbReference type="ARBA" id="ARBA00022837"/>
    </source>
</evidence>
<dbReference type="GO" id="GO:0031267">
    <property type="term" value="F:small GTPase binding"/>
    <property type="evidence" value="ECO:0007669"/>
    <property type="project" value="TreeGrafter"/>
</dbReference>
<dbReference type="InterPro" id="IPR011992">
    <property type="entry name" value="EF-hand-dom_pair"/>
</dbReference>
<dbReference type="PROSITE" id="PS50086">
    <property type="entry name" value="TBC_RABGAP"/>
    <property type="match status" value="1"/>
</dbReference>
<dbReference type="PANTHER" id="PTHR47219">
    <property type="entry name" value="RAB GTPASE-ACTIVATING PROTEIN 1-LIKE"/>
    <property type="match status" value="1"/>
</dbReference>
<evidence type="ECO:0000259" key="4">
    <source>
        <dbReference type="PROSITE" id="PS50222"/>
    </source>
</evidence>
<dbReference type="InterPro" id="IPR002048">
    <property type="entry name" value="EF_hand_dom"/>
</dbReference>
<dbReference type="STRING" id="4999.A0A1Y1U7B3"/>
<organism evidence="5 6">
    <name type="scientific">Kockovaella imperatae</name>
    <dbReference type="NCBI Taxonomy" id="4999"/>
    <lineage>
        <taxon>Eukaryota</taxon>
        <taxon>Fungi</taxon>
        <taxon>Dikarya</taxon>
        <taxon>Basidiomycota</taxon>
        <taxon>Agaricomycotina</taxon>
        <taxon>Tremellomycetes</taxon>
        <taxon>Tremellales</taxon>
        <taxon>Cuniculitremaceae</taxon>
        <taxon>Kockovaella</taxon>
    </lineage>
</organism>
<dbReference type="PANTHER" id="PTHR47219:SF20">
    <property type="entry name" value="TBC1 DOMAIN FAMILY MEMBER 2B"/>
    <property type="match status" value="1"/>
</dbReference>
<proteinExistence type="predicted"/>
<feature type="compositionally biased region" description="Low complexity" evidence="2">
    <location>
        <begin position="917"/>
        <end position="932"/>
    </location>
</feature>
<feature type="region of interest" description="Disordered" evidence="2">
    <location>
        <begin position="1005"/>
        <end position="1052"/>
    </location>
</feature>
<evidence type="ECO:0000313" key="5">
    <source>
        <dbReference type="EMBL" id="ORX33898.1"/>
    </source>
</evidence>
<feature type="region of interest" description="Disordered" evidence="2">
    <location>
        <begin position="762"/>
        <end position="793"/>
    </location>
</feature>
<dbReference type="PROSITE" id="PS00018">
    <property type="entry name" value="EF_HAND_1"/>
    <property type="match status" value="1"/>
</dbReference>
<gene>
    <name evidence="5" type="ORF">BD324DRAFT_637648</name>
</gene>
<protein>
    <submittedName>
        <fullName evidence="5">Rab-GTPase-TBC domain-domain-containing protein</fullName>
    </submittedName>
</protein>
<dbReference type="InterPro" id="IPR050302">
    <property type="entry name" value="Rab_GAP_TBC_domain"/>
</dbReference>
<dbReference type="InParanoid" id="A0A1Y1U7B3"/>
<feature type="compositionally biased region" description="Polar residues" evidence="2">
    <location>
        <begin position="888"/>
        <end position="897"/>
    </location>
</feature>
<feature type="compositionally biased region" description="Acidic residues" evidence="2">
    <location>
        <begin position="974"/>
        <end position="985"/>
    </location>
</feature>
<evidence type="ECO:0000256" key="2">
    <source>
        <dbReference type="SAM" id="MobiDB-lite"/>
    </source>
</evidence>
<feature type="region of interest" description="Disordered" evidence="2">
    <location>
        <begin position="196"/>
        <end position="225"/>
    </location>
</feature>
<dbReference type="InterPro" id="IPR000195">
    <property type="entry name" value="Rab-GAP-TBC_dom"/>
</dbReference>
<dbReference type="InterPro" id="IPR018247">
    <property type="entry name" value="EF_Hand_1_Ca_BS"/>
</dbReference>
<feature type="region of interest" description="Disordered" evidence="2">
    <location>
        <begin position="884"/>
        <end position="945"/>
    </location>
</feature>
<dbReference type="AlphaFoldDB" id="A0A1Y1U7B3"/>
<dbReference type="FunFam" id="1.10.472.80:FF:000051">
    <property type="entry name" value="Probable MDR1-Mac1p interacting protein"/>
    <property type="match status" value="1"/>
</dbReference>
<feature type="compositionally biased region" description="Basic and acidic residues" evidence="2">
    <location>
        <begin position="1005"/>
        <end position="1026"/>
    </location>
</feature>
<dbReference type="Gene3D" id="1.10.238.10">
    <property type="entry name" value="EF-hand"/>
    <property type="match status" value="1"/>
</dbReference>
<feature type="domain" description="EF-hand" evidence="4">
    <location>
        <begin position="698"/>
        <end position="733"/>
    </location>
</feature>
<dbReference type="GO" id="GO:0005096">
    <property type="term" value="F:GTPase activator activity"/>
    <property type="evidence" value="ECO:0007669"/>
    <property type="project" value="TreeGrafter"/>
</dbReference>
<dbReference type="SMART" id="SM00164">
    <property type="entry name" value="TBC"/>
    <property type="match status" value="1"/>
</dbReference>
<dbReference type="RefSeq" id="XP_021868186.1">
    <property type="nucleotide sequence ID" value="XM_022017027.1"/>
</dbReference>
<accession>A0A1Y1U7B3</accession>
<sequence length="1052" mass="117078">MSLPMHLRNYKEKSKDEQTRDFFNVPVWDAVPSPNEEPVTTKPRGVKDGSSSGGLQGMDINAVLSVEGKEEVYAGRLSLLPPFLCFISLDRRSCRCTLPLYTIRRVERLNSRAGVFALSLATWHGMRIILQLTSLLPTAEHFSILLRDALKSQLTSMKSLKPFLPSLYSEYLLTTSSSSAQQQNPDHLLLGTELGEKSGTAAGNDGEGDLRGPGGDGKGSYQRGLGETFGFPGDARKMRERSKMKLWKEYFMIHGRNFTLLRYPPFQRLLQVGLPSRLRGELWEVMSGSIYLRFANPQTYSLLLSNNKGKSSQSTDEIEKDLNRSLPEYKAYQTEEGLARLRRVLVAYSFRNPELGYCQALNIVVAGLLIYMSEDQAFWLLEVLCDRILPGYYSPSMEGTLLDQRVFEALVQRCLPMIKDHFASVDVQLSVASLPWFLSLYINSMPLIFAFRIVDCVLAMGVKVLFQIGLAVLKINGEALLEVTDDGMFISLMRDYFSTIGDSAHPNHPDPRVRAITNFQELLVVAFREFNIITDDTIQAERRRLRAIISDEIEKFSKRAAVRNLKKVGSFDKDEIGSIYDYYFTAVCSPDGGPANGGSGSSSPKFGDQFDQPRLQVDAQGRVETRIDLKTFRVFLSEIATWAREETVTTNAFIQRTERRLADHELIDRLFYSWDTQAQGTLSLQDVVIGLDRVMHAGLMESIEWFFNLHDKDKDGFLTKDEVIQLSESLLFVFRNEPGDIYLAAVSKFILNAYEFGDANSPHPISSPDGVPRGDQESASHVRERSDSTSGPHNLPYLNLATFRMVVLADELLEGFFGHDLAASFQLDKTVDEDYHQAHQKPEGILGGLMNLVVTNENKSRLNRLADGFGAALGKHAEWRKPSLAKTLPSSSSQLSELGTRESLLTPAQQEQRRNRSVSAASQASARSTSSSVGTPESRSLADVEAKYREEQDLVRQAQEAVMHRPNFAIDAIGDSDGEEEEEEGEGGRGADDAVMDEVEAFLKAHGDDDGGLKGEQKKQAEDLLKAEPMGGGVSANNKPGRPSGEGGLIDL</sequence>
<dbReference type="SUPFAM" id="SSF47923">
    <property type="entry name" value="Ypt/Rab-GAP domain of gyp1p"/>
    <property type="match status" value="2"/>
</dbReference>
<dbReference type="FunCoup" id="A0A1Y1U7B3">
    <property type="interactions" value="141"/>
</dbReference>
<feature type="domain" description="Rab-GAP TBC" evidence="3">
    <location>
        <begin position="273"/>
        <end position="461"/>
    </location>
</feature>
<dbReference type="SUPFAM" id="SSF47473">
    <property type="entry name" value="EF-hand"/>
    <property type="match status" value="1"/>
</dbReference>
<dbReference type="GeneID" id="33558836"/>
<feature type="compositionally biased region" description="Basic and acidic residues" evidence="2">
    <location>
        <begin position="772"/>
        <end position="787"/>
    </location>
</feature>
<dbReference type="Pfam" id="PF00566">
    <property type="entry name" value="RabGAP-TBC"/>
    <property type="match status" value="1"/>
</dbReference>
<evidence type="ECO:0000259" key="3">
    <source>
        <dbReference type="PROSITE" id="PS50086"/>
    </source>
</evidence>
<feature type="region of interest" description="Disordered" evidence="2">
    <location>
        <begin position="965"/>
        <end position="993"/>
    </location>
</feature>
<dbReference type="GO" id="GO:0005509">
    <property type="term" value="F:calcium ion binding"/>
    <property type="evidence" value="ECO:0007669"/>
    <property type="project" value="InterPro"/>
</dbReference>
<dbReference type="Proteomes" id="UP000193218">
    <property type="component" value="Unassembled WGS sequence"/>
</dbReference>
<dbReference type="FunFam" id="1.10.8.270:FF:000015">
    <property type="entry name" value="GTPase activating protein (Gyp2)"/>
    <property type="match status" value="1"/>
</dbReference>
<dbReference type="OrthoDB" id="17687at2759"/>
<dbReference type="Gene3D" id="1.10.8.270">
    <property type="entry name" value="putative rabgap domain of human tbc1 domain family member 14 like domains"/>
    <property type="match status" value="1"/>
</dbReference>
<reference evidence="5 6" key="1">
    <citation type="submission" date="2017-03" db="EMBL/GenBank/DDBJ databases">
        <title>Widespread Adenine N6-methylation of Active Genes in Fungi.</title>
        <authorList>
            <consortium name="DOE Joint Genome Institute"/>
            <person name="Mondo S.J."/>
            <person name="Dannebaum R.O."/>
            <person name="Kuo R.C."/>
            <person name="Louie K.B."/>
            <person name="Bewick A.J."/>
            <person name="Labutti K."/>
            <person name="Haridas S."/>
            <person name="Kuo A."/>
            <person name="Salamov A."/>
            <person name="Ahrendt S.R."/>
            <person name="Lau R."/>
            <person name="Bowen B.P."/>
            <person name="Lipzen A."/>
            <person name="Sullivan W."/>
            <person name="Andreopoulos W.B."/>
            <person name="Clum A."/>
            <person name="Lindquist E."/>
            <person name="Daum C."/>
            <person name="Northen T.R."/>
            <person name="Ramamoorthy G."/>
            <person name="Schmitz R.J."/>
            <person name="Gryganskyi A."/>
            <person name="Culley D."/>
            <person name="Magnuson J."/>
            <person name="James T.Y."/>
            <person name="O'Malley M.A."/>
            <person name="Stajich J.E."/>
            <person name="Spatafora J.W."/>
            <person name="Visel A."/>
            <person name="Grigoriev I.V."/>
        </authorList>
    </citation>
    <scope>NUCLEOTIDE SEQUENCE [LARGE SCALE GENOMIC DNA]</scope>
    <source>
        <strain evidence="5 6">NRRL Y-17943</strain>
    </source>
</reference>
<name>A0A1Y1U7B3_9TREE</name>
<keyword evidence="1" id="KW-0106">Calcium</keyword>
<dbReference type="EMBL" id="NBSH01000016">
    <property type="protein sequence ID" value="ORX33898.1"/>
    <property type="molecule type" value="Genomic_DNA"/>
</dbReference>
<evidence type="ECO:0000313" key="6">
    <source>
        <dbReference type="Proteomes" id="UP000193218"/>
    </source>
</evidence>
<dbReference type="PROSITE" id="PS50222">
    <property type="entry name" value="EF_HAND_2"/>
    <property type="match status" value="1"/>
</dbReference>
<keyword evidence="6" id="KW-1185">Reference proteome</keyword>
<comment type="caution">
    <text evidence="5">The sequence shown here is derived from an EMBL/GenBank/DDBJ whole genome shotgun (WGS) entry which is preliminary data.</text>
</comment>